<accession>A0AAP0S6K0</accession>
<dbReference type="InterPro" id="IPR009003">
    <property type="entry name" value="Peptidase_S1_PA"/>
</dbReference>
<dbReference type="Gene3D" id="2.40.10.10">
    <property type="entry name" value="Trypsin-like serine proteases"/>
    <property type="match status" value="1"/>
</dbReference>
<keyword evidence="2" id="KW-0645">Protease</keyword>
<dbReference type="Pfam" id="PF13365">
    <property type="entry name" value="Trypsin_2"/>
    <property type="match status" value="1"/>
</dbReference>
<dbReference type="PRINTS" id="PR00834">
    <property type="entry name" value="PROTEASES2C"/>
</dbReference>
<dbReference type="PANTHER" id="PTHR43343">
    <property type="entry name" value="PEPTIDASE S12"/>
    <property type="match status" value="1"/>
</dbReference>
<evidence type="ECO:0008006" key="6">
    <source>
        <dbReference type="Google" id="ProtNLM"/>
    </source>
</evidence>
<name>A0AAP0S6K0_LIQFO</name>
<keyword evidence="3" id="KW-0378">Hydrolase</keyword>
<evidence type="ECO:0000313" key="4">
    <source>
        <dbReference type="EMBL" id="KAK9291930.1"/>
    </source>
</evidence>
<dbReference type="InterPro" id="IPR001940">
    <property type="entry name" value="Peptidase_S1C"/>
</dbReference>
<organism evidence="4 5">
    <name type="scientific">Liquidambar formosana</name>
    <name type="common">Formosan gum</name>
    <dbReference type="NCBI Taxonomy" id="63359"/>
    <lineage>
        <taxon>Eukaryota</taxon>
        <taxon>Viridiplantae</taxon>
        <taxon>Streptophyta</taxon>
        <taxon>Embryophyta</taxon>
        <taxon>Tracheophyta</taxon>
        <taxon>Spermatophyta</taxon>
        <taxon>Magnoliopsida</taxon>
        <taxon>eudicotyledons</taxon>
        <taxon>Gunneridae</taxon>
        <taxon>Pentapetalae</taxon>
        <taxon>Saxifragales</taxon>
        <taxon>Altingiaceae</taxon>
        <taxon>Liquidambar</taxon>
    </lineage>
</organism>
<dbReference type="PANTHER" id="PTHR43343:SF2">
    <property type="entry name" value="PDZ DOMAIN-CONTAINING PROTEIN"/>
    <property type="match status" value="1"/>
</dbReference>
<evidence type="ECO:0000256" key="1">
    <source>
        <dbReference type="ARBA" id="ARBA00010541"/>
    </source>
</evidence>
<dbReference type="InterPro" id="IPR051201">
    <property type="entry name" value="Chloro_Bact_Ser_Proteases"/>
</dbReference>
<comment type="similarity">
    <text evidence="1">Belongs to the peptidase S1C family.</text>
</comment>
<sequence length="129" mass="14262">MDELIPVCVGNSADLRVGHEAYAFEHLFGYDYSFATGIISGAPRVINSVNTGRPMQDIIQTDAAINPGNSGALFDRSGNFIGMITSFRTCHGDFCRFNFAIPVDKLRRIFDDYVKQNVGTNLATDQYVE</sequence>
<protein>
    <recommendedName>
        <fullName evidence="6">Serine protease</fullName>
    </recommendedName>
</protein>
<comment type="caution">
    <text evidence="4">The sequence shown here is derived from an EMBL/GenBank/DDBJ whole genome shotgun (WGS) entry which is preliminary data.</text>
</comment>
<dbReference type="SUPFAM" id="SSF50494">
    <property type="entry name" value="Trypsin-like serine proteases"/>
    <property type="match status" value="1"/>
</dbReference>
<dbReference type="AlphaFoldDB" id="A0AAP0S6K0"/>
<dbReference type="EMBL" id="JBBPBK010000001">
    <property type="protein sequence ID" value="KAK9291930.1"/>
    <property type="molecule type" value="Genomic_DNA"/>
</dbReference>
<evidence type="ECO:0000256" key="3">
    <source>
        <dbReference type="ARBA" id="ARBA00022801"/>
    </source>
</evidence>
<keyword evidence="5" id="KW-1185">Reference proteome</keyword>
<proteinExistence type="inferred from homology"/>
<evidence type="ECO:0000313" key="5">
    <source>
        <dbReference type="Proteomes" id="UP001415857"/>
    </source>
</evidence>
<evidence type="ECO:0000256" key="2">
    <source>
        <dbReference type="ARBA" id="ARBA00022670"/>
    </source>
</evidence>
<dbReference type="InterPro" id="IPR043504">
    <property type="entry name" value="Peptidase_S1_PA_chymotrypsin"/>
</dbReference>
<reference evidence="4 5" key="1">
    <citation type="journal article" date="2024" name="Plant J.">
        <title>Genome sequences and population genomics reveal climatic adaptation and genomic divergence between two closely related sweetgum species.</title>
        <authorList>
            <person name="Xu W.Q."/>
            <person name="Ren C.Q."/>
            <person name="Zhang X.Y."/>
            <person name="Comes H.P."/>
            <person name="Liu X.H."/>
            <person name="Li Y.G."/>
            <person name="Kettle C.J."/>
            <person name="Jalonen R."/>
            <person name="Gaisberger H."/>
            <person name="Ma Y.Z."/>
            <person name="Qiu Y.X."/>
        </authorList>
    </citation>
    <scope>NUCLEOTIDE SEQUENCE [LARGE SCALE GENOMIC DNA]</scope>
    <source>
        <strain evidence="4">Hangzhou</strain>
    </source>
</reference>
<dbReference type="GO" id="GO:0006508">
    <property type="term" value="P:proteolysis"/>
    <property type="evidence" value="ECO:0007669"/>
    <property type="project" value="UniProtKB-KW"/>
</dbReference>
<gene>
    <name evidence="4" type="ORF">L1049_019882</name>
</gene>
<dbReference type="GO" id="GO:0004252">
    <property type="term" value="F:serine-type endopeptidase activity"/>
    <property type="evidence" value="ECO:0007669"/>
    <property type="project" value="InterPro"/>
</dbReference>
<dbReference type="Proteomes" id="UP001415857">
    <property type="component" value="Unassembled WGS sequence"/>
</dbReference>